<feature type="non-terminal residue" evidence="1">
    <location>
        <position position="1"/>
    </location>
</feature>
<gene>
    <name evidence="1" type="ORF">S01H4_31299</name>
</gene>
<dbReference type="EMBL" id="BART01016247">
    <property type="protein sequence ID" value="GAG79298.1"/>
    <property type="molecule type" value="Genomic_DNA"/>
</dbReference>
<proteinExistence type="predicted"/>
<reference evidence="1" key="1">
    <citation type="journal article" date="2014" name="Front. Microbiol.">
        <title>High frequency of phylogenetically diverse reductive dehalogenase-homologous genes in deep subseafloor sedimentary metagenomes.</title>
        <authorList>
            <person name="Kawai M."/>
            <person name="Futagami T."/>
            <person name="Toyoda A."/>
            <person name="Takaki Y."/>
            <person name="Nishi S."/>
            <person name="Hori S."/>
            <person name="Arai W."/>
            <person name="Tsubouchi T."/>
            <person name="Morono Y."/>
            <person name="Uchiyama I."/>
            <person name="Ito T."/>
            <person name="Fujiyama A."/>
            <person name="Inagaki F."/>
            <person name="Takami H."/>
        </authorList>
    </citation>
    <scope>NUCLEOTIDE SEQUENCE</scope>
    <source>
        <strain evidence="1">Expedition CK06-06</strain>
    </source>
</reference>
<organism evidence="1">
    <name type="scientific">marine sediment metagenome</name>
    <dbReference type="NCBI Taxonomy" id="412755"/>
    <lineage>
        <taxon>unclassified sequences</taxon>
        <taxon>metagenomes</taxon>
        <taxon>ecological metagenomes</taxon>
    </lineage>
</organism>
<protein>
    <submittedName>
        <fullName evidence="1">Uncharacterized protein</fullName>
    </submittedName>
</protein>
<dbReference type="AlphaFoldDB" id="X1B536"/>
<sequence>GTRQRGTQTLQILLTEEDGTIIEGKTMTISVVRDMVIILKGLTSKLSILGGAAGPIMRQLEVF</sequence>
<comment type="caution">
    <text evidence="1">The sequence shown here is derived from an EMBL/GenBank/DDBJ whole genome shotgun (WGS) entry which is preliminary data.</text>
</comment>
<evidence type="ECO:0000313" key="1">
    <source>
        <dbReference type="EMBL" id="GAG79298.1"/>
    </source>
</evidence>
<name>X1B536_9ZZZZ</name>
<accession>X1B536</accession>